<evidence type="ECO:0008006" key="7">
    <source>
        <dbReference type="Google" id="ProtNLM"/>
    </source>
</evidence>
<accession>A0A6A1W6E2</accession>
<evidence type="ECO:0000313" key="6">
    <source>
        <dbReference type="Proteomes" id="UP000516437"/>
    </source>
</evidence>
<feature type="signal peptide" evidence="4">
    <location>
        <begin position="1"/>
        <end position="28"/>
    </location>
</feature>
<dbReference type="OrthoDB" id="1600564at2759"/>
<comment type="similarity">
    <text evidence="1">Belongs to the 'GDSL' lipolytic enzyme family.</text>
</comment>
<reference evidence="5 6" key="1">
    <citation type="journal article" date="2019" name="Plant Biotechnol. J.">
        <title>The red bayberry genome and genetic basis of sex determination.</title>
        <authorList>
            <person name="Jia H.M."/>
            <person name="Jia H.J."/>
            <person name="Cai Q.L."/>
            <person name="Wang Y."/>
            <person name="Zhao H.B."/>
            <person name="Yang W.F."/>
            <person name="Wang G.Y."/>
            <person name="Li Y.H."/>
            <person name="Zhan D.L."/>
            <person name="Shen Y.T."/>
            <person name="Niu Q.F."/>
            <person name="Chang L."/>
            <person name="Qiu J."/>
            <person name="Zhao L."/>
            <person name="Xie H.B."/>
            <person name="Fu W.Y."/>
            <person name="Jin J."/>
            <person name="Li X.W."/>
            <person name="Jiao Y."/>
            <person name="Zhou C.C."/>
            <person name="Tu T."/>
            <person name="Chai C.Y."/>
            <person name="Gao J.L."/>
            <person name="Fan L.J."/>
            <person name="van de Weg E."/>
            <person name="Wang J.Y."/>
            <person name="Gao Z.S."/>
        </authorList>
    </citation>
    <scope>NUCLEOTIDE SEQUENCE [LARGE SCALE GENOMIC DNA]</scope>
    <source>
        <tissue evidence="5">Leaves</tissue>
    </source>
</reference>
<keyword evidence="4" id="KW-0732">Signal</keyword>
<comment type="caution">
    <text evidence="5">The sequence shown here is derived from an EMBL/GenBank/DDBJ whole genome shotgun (WGS) entry which is preliminary data.</text>
</comment>
<dbReference type="GO" id="GO:0016788">
    <property type="term" value="F:hydrolase activity, acting on ester bonds"/>
    <property type="evidence" value="ECO:0007669"/>
    <property type="project" value="InterPro"/>
</dbReference>
<dbReference type="Pfam" id="PF00657">
    <property type="entry name" value="Lipase_GDSL"/>
    <property type="match status" value="1"/>
</dbReference>
<dbReference type="SUPFAM" id="SSF52266">
    <property type="entry name" value="SGNH hydrolase"/>
    <property type="match status" value="1"/>
</dbReference>
<evidence type="ECO:0000256" key="3">
    <source>
        <dbReference type="ARBA" id="ARBA00022963"/>
    </source>
</evidence>
<dbReference type="PANTHER" id="PTHR45648">
    <property type="entry name" value="GDSL LIPASE/ACYLHYDROLASE FAMILY PROTEIN (AFU_ORTHOLOGUE AFUA_4G14700)"/>
    <property type="match status" value="1"/>
</dbReference>
<dbReference type="AlphaFoldDB" id="A0A6A1W6E2"/>
<dbReference type="InterPro" id="IPR035669">
    <property type="entry name" value="SGNH_plant_lipase-like"/>
</dbReference>
<dbReference type="InterPro" id="IPR051058">
    <property type="entry name" value="GDSL_Est/Lipase"/>
</dbReference>
<keyword evidence="3" id="KW-0443">Lipid metabolism</keyword>
<evidence type="ECO:0000313" key="5">
    <source>
        <dbReference type="EMBL" id="KAB1220463.1"/>
    </source>
</evidence>
<dbReference type="GO" id="GO:0016042">
    <property type="term" value="P:lipid catabolic process"/>
    <property type="evidence" value="ECO:0007669"/>
    <property type="project" value="UniProtKB-KW"/>
</dbReference>
<dbReference type="InterPro" id="IPR001087">
    <property type="entry name" value="GDSL"/>
</dbReference>
<evidence type="ECO:0000256" key="4">
    <source>
        <dbReference type="SAM" id="SignalP"/>
    </source>
</evidence>
<evidence type="ECO:0000256" key="2">
    <source>
        <dbReference type="ARBA" id="ARBA00022801"/>
    </source>
</evidence>
<dbReference type="InterPro" id="IPR036514">
    <property type="entry name" value="SGNH_hydro_sf"/>
</dbReference>
<evidence type="ECO:0000256" key="1">
    <source>
        <dbReference type="ARBA" id="ARBA00008668"/>
    </source>
</evidence>
<dbReference type="Proteomes" id="UP000516437">
    <property type="component" value="Chromosome 3"/>
</dbReference>
<dbReference type="EMBL" id="RXIC02000021">
    <property type="protein sequence ID" value="KAB1220463.1"/>
    <property type="molecule type" value="Genomic_DNA"/>
</dbReference>
<dbReference type="CDD" id="cd01837">
    <property type="entry name" value="SGNH_plant_lipase_like"/>
    <property type="match status" value="1"/>
</dbReference>
<organism evidence="5 6">
    <name type="scientific">Morella rubra</name>
    <name type="common">Chinese bayberry</name>
    <dbReference type="NCBI Taxonomy" id="262757"/>
    <lineage>
        <taxon>Eukaryota</taxon>
        <taxon>Viridiplantae</taxon>
        <taxon>Streptophyta</taxon>
        <taxon>Embryophyta</taxon>
        <taxon>Tracheophyta</taxon>
        <taxon>Spermatophyta</taxon>
        <taxon>Magnoliopsida</taxon>
        <taxon>eudicotyledons</taxon>
        <taxon>Gunneridae</taxon>
        <taxon>Pentapetalae</taxon>
        <taxon>rosids</taxon>
        <taxon>fabids</taxon>
        <taxon>Fagales</taxon>
        <taxon>Myricaceae</taxon>
        <taxon>Morella</taxon>
    </lineage>
</organism>
<sequence>MRRLISIIFVFTSFHVLPALSFTSFVFGDSLVDAGNNDYLFTLSKADSPPYGIDFKPSGGQPTGRFTNGRTIPDIIGQVLGAVSFPPPYLAPSSQADAIHRGINYASGASGILDETGALFIGRVPLREQVNYFEQSRHYLNVMGENRSKEFLKKAIFSLTSGSNDILNYFQPSIPFLGGGKVSPSTFQDYMVFNLTVQLKRLHEMGARKFVVVGIGPLGCIPFVRALNLLPSGKCSVGVNELIQGYNKKLNATLDQLNQELGPESMFVYANSYDIFWKIVRNYRQYGFENANDPCCGGYFPPFVCFKGSNASTTSVLCDDRSKYVFWDAYHPTEAANIIISKMLLDGDESVSFPINVRELYNKN</sequence>
<keyword evidence="2" id="KW-0378">Hydrolase</keyword>
<keyword evidence="3" id="KW-0442">Lipid degradation</keyword>
<name>A0A6A1W6E2_9ROSI</name>
<dbReference type="PANTHER" id="PTHR45648:SF5">
    <property type="entry name" value="OS04G0577300 PROTEIN"/>
    <property type="match status" value="1"/>
</dbReference>
<dbReference type="Gene3D" id="3.40.50.1110">
    <property type="entry name" value="SGNH hydrolase"/>
    <property type="match status" value="1"/>
</dbReference>
<feature type="chain" id="PRO_5025542259" description="GDSL esterase/lipase" evidence="4">
    <location>
        <begin position="29"/>
        <end position="364"/>
    </location>
</feature>
<keyword evidence="6" id="KW-1185">Reference proteome</keyword>
<protein>
    <recommendedName>
        <fullName evidence="7">GDSL esterase/lipase</fullName>
    </recommendedName>
</protein>
<proteinExistence type="inferred from homology"/>
<gene>
    <name evidence="5" type="ORF">CJ030_MR3G009923</name>
</gene>